<dbReference type="EMBL" id="OW152817">
    <property type="protein sequence ID" value="CAH2068942.1"/>
    <property type="molecule type" value="Genomic_DNA"/>
</dbReference>
<dbReference type="Proteomes" id="UP000837857">
    <property type="component" value="Chromosome 5"/>
</dbReference>
<evidence type="ECO:0000313" key="1">
    <source>
        <dbReference type="EMBL" id="CAH2068942.1"/>
    </source>
</evidence>
<feature type="non-terminal residue" evidence="1">
    <location>
        <position position="298"/>
    </location>
</feature>
<accession>A0ABN8IZR4</accession>
<proteinExistence type="predicted"/>
<sequence>MNSTPNLLPARILGAQSTLFIHLPGEGPSYIMPTSAKQTSRKTKKFQRLKSPWKKKRHFTSDTERCALRETRSYKFILRPEDVSRAGSQCCQKSSCSKRSDATFVTSQIAYTTKMKEKSHSAIYDRFHAMYFLTQDFKEISFAEAKVMKDAIVSEEEHKITAERKRHTKVTVSCQCSVEDILKNICQCREIAPNFIPEKVECVQGDSYAKCCQCQKQQQQNLVASQKMDESNGNTSKYSSNLLKETVVQTSDHSITFLPDELDAMAEDDWLEELDEKDDESAMLGILHLLQKYARSPL</sequence>
<gene>
    <name evidence="1" type="ORF">IPOD504_LOCUS14626</name>
</gene>
<organism evidence="1 2">
    <name type="scientific">Iphiclides podalirius</name>
    <name type="common">scarce swallowtail</name>
    <dbReference type="NCBI Taxonomy" id="110791"/>
    <lineage>
        <taxon>Eukaryota</taxon>
        <taxon>Metazoa</taxon>
        <taxon>Ecdysozoa</taxon>
        <taxon>Arthropoda</taxon>
        <taxon>Hexapoda</taxon>
        <taxon>Insecta</taxon>
        <taxon>Pterygota</taxon>
        <taxon>Neoptera</taxon>
        <taxon>Endopterygota</taxon>
        <taxon>Lepidoptera</taxon>
        <taxon>Glossata</taxon>
        <taxon>Ditrysia</taxon>
        <taxon>Papilionoidea</taxon>
        <taxon>Papilionidae</taxon>
        <taxon>Papilioninae</taxon>
        <taxon>Iphiclides</taxon>
    </lineage>
</organism>
<keyword evidence="2" id="KW-1185">Reference proteome</keyword>
<reference evidence="1" key="1">
    <citation type="submission" date="2022-03" db="EMBL/GenBank/DDBJ databases">
        <authorList>
            <person name="Martin H S."/>
        </authorList>
    </citation>
    <scope>NUCLEOTIDE SEQUENCE</scope>
</reference>
<protein>
    <submittedName>
        <fullName evidence="1">Uncharacterized protein</fullName>
    </submittedName>
</protein>
<evidence type="ECO:0000313" key="2">
    <source>
        <dbReference type="Proteomes" id="UP000837857"/>
    </source>
</evidence>
<name>A0ABN8IZR4_9NEOP</name>